<sequence length="90" mass="10208">MKNFSNRSFIRSITPQDSSSQTFILLGISVAGLSVVAIALFYRYRQQTELLYSLRKQNLILTEKLEASKLAAAIPEIIRNDEELSQQTDN</sequence>
<feature type="transmembrane region" description="Helical" evidence="1">
    <location>
        <begin position="20"/>
        <end position="42"/>
    </location>
</feature>
<keyword evidence="1" id="KW-0472">Membrane</keyword>
<proteinExistence type="predicted"/>
<protein>
    <submittedName>
        <fullName evidence="2">Uncharacterized protein</fullName>
    </submittedName>
</protein>
<dbReference type="Proteomes" id="UP000515344">
    <property type="component" value="Chromosome"/>
</dbReference>
<keyword evidence="1" id="KW-1133">Transmembrane helix</keyword>
<keyword evidence="1" id="KW-0812">Transmembrane</keyword>
<name>A0A7G5XLV7_9BACT</name>
<gene>
    <name evidence="2" type="ORF">H4075_09895</name>
</gene>
<organism evidence="2 3">
    <name type="scientific">Lacibacter sediminis</name>
    <dbReference type="NCBI Taxonomy" id="2760713"/>
    <lineage>
        <taxon>Bacteria</taxon>
        <taxon>Pseudomonadati</taxon>
        <taxon>Bacteroidota</taxon>
        <taxon>Chitinophagia</taxon>
        <taxon>Chitinophagales</taxon>
        <taxon>Chitinophagaceae</taxon>
        <taxon>Lacibacter</taxon>
    </lineage>
</organism>
<accession>A0A7G5XLV7</accession>
<evidence type="ECO:0000313" key="3">
    <source>
        <dbReference type="Proteomes" id="UP000515344"/>
    </source>
</evidence>
<evidence type="ECO:0000313" key="2">
    <source>
        <dbReference type="EMBL" id="QNA46460.1"/>
    </source>
</evidence>
<dbReference type="RefSeq" id="WP_182806352.1">
    <property type="nucleotide sequence ID" value="NZ_CP060007.1"/>
</dbReference>
<reference evidence="3" key="1">
    <citation type="submission" date="2020-08" db="EMBL/GenBank/DDBJ databases">
        <title>Lacibacter sp. S13-6-6 genome sequencing.</title>
        <authorList>
            <person name="Jin L."/>
        </authorList>
    </citation>
    <scope>NUCLEOTIDE SEQUENCE [LARGE SCALE GENOMIC DNA]</scope>
    <source>
        <strain evidence="3">S13-6-6</strain>
    </source>
</reference>
<dbReference type="AlphaFoldDB" id="A0A7G5XLV7"/>
<dbReference type="KEGG" id="lacs:H4075_09895"/>
<keyword evidence="3" id="KW-1185">Reference proteome</keyword>
<evidence type="ECO:0000256" key="1">
    <source>
        <dbReference type="SAM" id="Phobius"/>
    </source>
</evidence>
<dbReference type="EMBL" id="CP060007">
    <property type="protein sequence ID" value="QNA46460.1"/>
    <property type="molecule type" value="Genomic_DNA"/>
</dbReference>